<dbReference type="SUPFAM" id="SSF55826">
    <property type="entry name" value="YbaK/ProRS associated domain"/>
    <property type="match status" value="1"/>
</dbReference>
<name>A0A6J6B4W7_9ZZZZ</name>
<sequence length="162" mass="17046">MDGILEKAAVKRFQEAAQTLGVKGQVKVLADTARTAVDAANSLGIEVGQIASSLIFKLPSGNPLLIITSGRHRVDTELVAKNLNIPDLGRADANYVKEVSGYSVGGVSPIGWTSTPEITLIDQALNDYDVVWAASGHPHAVYPTSFDELIACTSATPMIVGD</sequence>
<dbReference type="GO" id="GO:0002161">
    <property type="term" value="F:aminoacyl-tRNA deacylase activity"/>
    <property type="evidence" value="ECO:0007669"/>
    <property type="project" value="InterPro"/>
</dbReference>
<dbReference type="PANTHER" id="PTHR30411:SF1">
    <property type="entry name" value="CYTOPLASMIC PROTEIN"/>
    <property type="match status" value="1"/>
</dbReference>
<gene>
    <name evidence="2" type="ORF">UFOPK1399_00630</name>
</gene>
<organism evidence="2">
    <name type="scientific">freshwater metagenome</name>
    <dbReference type="NCBI Taxonomy" id="449393"/>
    <lineage>
        <taxon>unclassified sequences</taxon>
        <taxon>metagenomes</taxon>
        <taxon>ecological metagenomes</taxon>
    </lineage>
</organism>
<dbReference type="InterPro" id="IPR036754">
    <property type="entry name" value="YbaK/aa-tRNA-synt-asso_dom_sf"/>
</dbReference>
<accession>A0A6J6B4W7</accession>
<dbReference type="Gene3D" id="3.90.960.10">
    <property type="entry name" value="YbaK/aminoacyl-tRNA synthetase-associated domain"/>
    <property type="match status" value="1"/>
</dbReference>
<dbReference type="EMBL" id="CAEZSD010000064">
    <property type="protein sequence ID" value="CAB4533724.1"/>
    <property type="molecule type" value="Genomic_DNA"/>
</dbReference>
<feature type="domain" description="YbaK/aminoacyl-tRNA synthetase-associated" evidence="1">
    <location>
        <begin position="32"/>
        <end position="149"/>
    </location>
</feature>
<evidence type="ECO:0000313" key="2">
    <source>
        <dbReference type="EMBL" id="CAB4533724.1"/>
    </source>
</evidence>
<dbReference type="CDD" id="cd04333">
    <property type="entry name" value="ProX_deacylase"/>
    <property type="match status" value="1"/>
</dbReference>
<dbReference type="AlphaFoldDB" id="A0A6J6B4W7"/>
<dbReference type="PANTHER" id="PTHR30411">
    <property type="entry name" value="CYTOPLASMIC PROTEIN"/>
    <property type="match status" value="1"/>
</dbReference>
<reference evidence="2" key="1">
    <citation type="submission" date="2020-05" db="EMBL/GenBank/DDBJ databases">
        <authorList>
            <person name="Chiriac C."/>
            <person name="Salcher M."/>
            <person name="Ghai R."/>
            <person name="Kavagutti S V."/>
        </authorList>
    </citation>
    <scope>NUCLEOTIDE SEQUENCE</scope>
</reference>
<dbReference type="InterPro" id="IPR007214">
    <property type="entry name" value="YbaK/aa-tRNA-synth-assoc-dom"/>
</dbReference>
<protein>
    <submittedName>
        <fullName evidence="2">Unannotated protein</fullName>
    </submittedName>
</protein>
<evidence type="ECO:0000259" key="1">
    <source>
        <dbReference type="Pfam" id="PF04073"/>
    </source>
</evidence>
<proteinExistence type="predicted"/>
<dbReference type="Pfam" id="PF04073">
    <property type="entry name" value="tRNA_edit"/>
    <property type="match status" value="1"/>
</dbReference>